<evidence type="ECO:0000313" key="6">
    <source>
        <dbReference type="EMBL" id="TVY10776.1"/>
    </source>
</evidence>
<dbReference type="Gene3D" id="1.10.357.10">
    <property type="entry name" value="Tetracycline Repressor, domain 2"/>
    <property type="match status" value="1"/>
</dbReference>
<evidence type="ECO:0000256" key="1">
    <source>
        <dbReference type="ARBA" id="ARBA00023015"/>
    </source>
</evidence>
<dbReference type="Pfam" id="PF00440">
    <property type="entry name" value="TetR_N"/>
    <property type="match status" value="1"/>
</dbReference>
<evidence type="ECO:0000256" key="2">
    <source>
        <dbReference type="ARBA" id="ARBA00023125"/>
    </source>
</evidence>
<dbReference type="Pfam" id="PF13305">
    <property type="entry name" value="TetR_C_33"/>
    <property type="match status" value="1"/>
</dbReference>
<dbReference type="GO" id="GO:0000976">
    <property type="term" value="F:transcription cis-regulatory region binding"/>
    <property type="evidence" value="ECO:0007669"/>
    <property type="project" value="TreeGrafter"/>
</dbReference>
<comment type="caution">
    <text evidence="6">The sequence shown here is derived from an EMBL/GenBank/DDBJ whole genome shotgun (WGS) entry which is preliminary data.</text>
</comment>
<keyword evidence="3" id="KW-0804">Transcription</keyword>
<dbReference type="SUPFAM" id="SSF46689">
    <property type="entry name" value="Homeodomain-like"/>
    <property type="match status" value="1"/>
</dbReference>
<dbReference type="InterPro" id="IPR025996">
    <property type="entry name" value="MT1864/Rv1816-like_C"/>
</dbReference>
<evidence type="ECO:0000256" key="3">
    <source>
        <dbReference type="ARBA" id="ARBA00023163"/>
    </source>
</evidence>
<protein>
    <submittedName>
        <fullName evidence="6">TetR/AcrR family transcriptional regulator</fullName>
    </submittedName>
</protein>
<dbReference type="Proteomes" id="UP000317036">
    <property type="component" value="Unassembled WGS sequence"/>
</dbReference>
<feature type="domain" description="HTH tetR-type" evidence="5">
    <location>
        <begin position="6"/>
        <end position="66"/>
    </location>
</feature>
<name>A0A559KF73_9BACL</name>
<dbReference type="InterPro" id="IPR009057">
    <property type="entry name" value="Homeodomain-like_sf"/>
</dbReference>
<dbReference type="InterPro" id="IPR036271">
    <property type="entry name" value="Tet_transcr_reg_TetR-rel_C_sf"/>
</dbReference>
<dbReference type="AlphaFoldDB" id="A0A559KF73"/>
<dbReference type="InterPro" id="IPR050109">
    <property type="entry name" value="HTH-type_TetR-like_transc_reg"/>
</dbReference>
<dbReference type="Gene3D" id="1.10.10.60">
    <property type="entry name" value="Homeodomain-like"/>
    <property type="match status" value="1"/>
</dbReference>
<dbReference type="PANTHER" id="PTHR30055:SF239">
    <property type="entry name" value="TRANSCRIPTIONAL REGULATORY PROTEIN"/>
    <property type="match status" value="1"/>
</dbReference>
<dbReference type="OrthoDB" id="71867at2"/>
<organism evidence="6 7">
    <name type="scientific">Paenibacillus cremeus</name>
    <dbReference type="NCBI Taxonomy" id="2163881"/>
    <lineage>
        <taxon>Bacteria</taxon>
        <taxon>Bacillati</taxon>
        <taxon>Bacillota</taxon>
        <taxon>Bacilli</taxon>
        <taxon>Bacillales</taxon>
        <taxon>Paenibacillaceae</taxon>
        <taxon>Paenibacillus</taxon>
    </lineage>
</organism>
<accession>A0A559KF73</accession>
<evidence type="ECO:0000256" key="4">
    <source>
        <dbReference type="PROSITE-ProRule" id="PRU00335"/>
    </source>
</evidence>
<dbReference type="RefSeq" id="WP_144844777.1">
    <property type="nucleotide sequence ID" value="NZ_VNJI01000006.1"/>
</dbReference>
<dbReference type="SUPFAM" id="SSF48498">
    <property type="entry name" value="Tetracyclin repressor-like, C-terminal domain"/>
    <property type="match status" value="1"/>
</dbReference>
<dbReference type="PROSITE" id="PS50977">
    <property type="entry name" value="HTH_TETR_2"/>
    <property type="match status" value="1"/>
</dbReference>
<feature type="DNA-binding region" description="H-T-H motif" evidence="4">
    <location>
        <begin position="29"/>
        <end position="48"/>
    </location>
</feature>
<sequence>MAYRQGLDKQSVLLAAVELADQVGIEQVTLAALAEKLNVKTPSLYNHIKGLPGLRRALALHGLVQLKETLKESVVGKSGDDALMAAGLAYLAFVRRHPGLYEATLIANDMAATDAELQELATSIVSLMLRMLEALQLEPEAALHTVRGFRSIVHGFATLEGRYGFRMALDRDESFHRLLSTYLKGLRSS</sequence>
<evidence type="ECO:0000313" key="7">
    <source>
        <dbReference type="Proteomes" id="UP000317036"/>
    </source>
</evidence>
<proteinExistence type="predicted"/>
<keyword evidence="1" id="KW-0805">Transcription regulation</keyword>
<gene>
    <name evidence="6" type="ORF">FPZ49_06665</name>
</gene>
<dbReference type="PANTHER" id="PTHR30055">
    <property type="entry name" value="HTH-TYPE TRANSCRIPTIONAL REGULATOR RUTR"/>
    <property type="match status" value="1"/>
</dbReference>
<keyword evidence="7" id="KW-1185">Reference proteome</keyword>
<dbReference type="EMBL" id="VNJI01000006">
    <property type="protein sequence ID" value="TVY10776.1"/>
    <property type="molecule type" value="Genomic_DNA"/>
</dbReference>
<keyword evidence="2 4" id="KW-0238">DNA-binding</keyword>
<dbReference type="InterPro" id="IPR001647">
    <property type="entry name" value="HTH_TetR"/>
</dbReference>
<dbReference type="GO" id="GO:0003700">
    <property type="term" value="F:DNA-binding transcription factor activity"/>
    <property type="evidence" value="ECO:0007669"/>
    <property type="project" value="TreeGrafter"/>
</dbReference>
<reference evidence="6 7" key="1">
    <citation type="submission" date="2019-07" db="EMBL/GenBank/DDBJ databases">
        <authorList>
            <person name="Kim J."/>
        </authorList>
    </citation>
    <scope>NUCLEOTIDE SEQUENCE [LARGE SCALE GENOMIC DNA]</scope>
    <source>
        <strain evidence="6 7">JC52</strain>
    </source>
</reference>
<evidence type="ECO:0000259" key="5">
    <source>
        <dbReference type="PROSITE" id="PS50977"/>
    </source>
</evidence>